<dbReference type="AlphaFoldDB" id="A0A4V1BY88"/>
<accession>A0A4V1BY88</accession>
<evidence type="ECO:0000313" key="1">
    <source>
        <dbReference type="EMBL" id="QBY50972.1"/>
    </source>
</evidence>
<name>A0A4V1BY88_9BURK</name>
<evidence type="ECO:0000313" key="2">
    <source>
        <dbReference type="Proteomes" id="UP000295294"/>
    </source>
</evidence>
<protein>
    <submittedName>
        <fullName evidence="1">Uncharacterized protein</fullName>
    </submittedName>
</protein>
<sequence length="90" mass="10591">MQARMSWLCQEYRGMYIHVAAFESPRECVRTGAPGPKWRYMMAIRYTANRDDRMLCESFDEEDDYYTRAAAEQAAVHYGKFAVDIIHDLI</sequence>
<dbReference type="KEGG" id="cox:E0W60_07380"/>
<proteinExistence type="predicted"/>
<reference evidence="1 2" key="1">
    <citation type="submission" date="2019-03" db="EMBL/GenBank/DDBJ databases">
        <title>Efficiently degradation of phenoxyalkanoic acid herbicides by Cupriavidus oxalaticus strain X32.</title>
        <authorList>
            <person name="Sheng X."/>
        </authorList>
    </citation>
    <scope>NUCLEOTIDE SEQUENCE [LARGE SCALE GENOMIC DNA]</scope>
    <source>
        <strain evidence="1 2">X32</strain>
    </source>
</reference>
<organism evidence="1 2">
    <name type="scientific">Cupriavidus oxalaticus</name>
    <dbReference type="NCBI Taxonomy" id="96344"/>
    <lineage>
        <taxon>Bacteria</taxon>
        <taxon>Pseudomonadati</taxon>
        <taxon>Pseudomonadota</taxon>
        <taxon>Betaproteobacteria</taxon>
        <taxon>Burkholderiales</taxon>
        <taxon>Burkholderiaceae</taxon>
        <taxon>Cupriavidus</taxon>
    </lineage>
</organism>
<dbReference type="Proteomes" id="UP000295294">
    <property type="component" value="Chromosome 1"/>
</dbReference>
<dbReference type="EMBL" id="CP038634">
    <property type="protein sequence ID" value="QBY50972.1"/>
    <property type="molecule type" value="Genomic_DNA"/>
</dbReference>
<dbReference type="OrthoDB" id="8967026at2"/>
<gene>
    <name evidence="1" type="ORF">E0W60_07380</name>
</gene>